<keyword evidence="1" id="KW-0812">Transmembrane</keyword>
<accession>A0A176RXX7</accession>
<evidence type="ECO:0000313" key="3">
    <source>
        <dbReference type="Proteomes" id="UP000076962"/>
    </source>
</evidence>
<dbReference type="EMBL" id="LUTY01002220">
    <property type="protein sequence ID" value="OAD20642.1"/>
    <property type="molecule type" value="Genomic_DNA"/>
</dbReference>
<sequence length="128" mass="15141">MILKKFIFIIRRGASWQAFPRRAWERELYSPGLILLLLLMFYVFTQNIISINNGIAWDAEVYYSMSSQFVNGETSITGIEPFIYRIGTTYIVAKLFPQNLMQGYLFYNLTIGFLTILLFYFFLRLFIN</sequence>
<feature type="transmembrane region" description="Helical" evidence="1">
    <location>
        <begin position="104"/>
        <end position="127"/>
    </location>
</feature>
<proteinExistence type="predicted"/>
<evidence type="ECO:0000313" key="2">
    <source>
        <dbReference type="EMBL" id="OAD20642.1"/>
    </source>
</evidence>
<organism evidence="2 3">
    <name type="scientific">Candidatus Thiomargarita nelsonii</name>
    <dbReference type="NCBI Taxonomy" id="1003181"/>
    <lineage>
        <taxon>Bacteria</taxon>
        <taxon>Pseudomonadati</taxon>
        <taxon>Pseudomonadota</taxon>
        <taxon>Gammaproteobacteria</taxon>
        <taxon>Thiotrichales</taxon>
        <taxon>Thiotrichaceae</taxon>
        <taxon>Thiomargarita</taxon>
    </lineage>
</organism>
<keyword evidence="3" id="KW-1185">Reference proteome</keyword>
<keyword evidence="1" id="KW-1133">Transmembrane helix</keyword>
<comment type="caution">
    <text evidence="2">The sequence shown here is derived from an EMBL/GenBank/DDBJ whole genome shotgun (WGS) entry which is preliminary data.</text>
</comment>
<dbReference type="Proteomes" id="UP000076962">
    <property type="component" value="Unassembled WGS sequence"/>
</dbReference>
<reference evidence="2 3" key="1">
    <citation type="submission" date="2016-05" db="EMBL/GenBank/DDBJ databases">
        <title>Single-cell genome of chain-forming Candidatus Thiomargarita nelsonii and comparison to other large sulfur-oxidizing bacteria.</title>
        <authorList>
            <person name="Winkel M."/>
            <person name="Salman V."/>
            <person name="Woyke T."/>
            <person name="Schulz-Vogt H."/>
            <person name="Richter M."/>
            <person name="Flood B."/>
            <person name="Bailey J."/>
            <person name="Amann R."/>
            <person name="Mussmann M."/>
        </authorList>
    </citation>
    <scope>NUCLEOTIDE SEQUENCE [LARGE SCALE GENOMIC DNA]</scope>
    <source>
        <strain evidence="2 3">THI036</strain>
    </source>
</reference>
<feature type="transmembrane region" description="Helical" evidence="1">
    <location>
        <begin position="28"/>
        <end position="49"/>
    </location>
</feature>
<dbReference type="AlphaFoldDB" id="A0A176RXX7"/>
<evidence type="ECO:0000256" key="1">
    <source>
        <dbReference type="SAM" id="Phobius"/>
    </source>
</evidence>
<keyword evidence="1" id="KW-0472">Membrane</keyword>
<gene>
    <name evidence="2" type="ORF">THIOM_003639</name>
</gene>
<feature type="non-terminal residue" evidence="2">
    <location>
        <position position="128"/>
    </location>
</feature>
<protein>
    <submittedName>
        <fullName evidence="2">Membrane protein</fullName>
    </submittedName>
</protein>
<name>A0A176RXX7_9GAMM</name>